<sequence>MRFASRFACLSVGLACAVASGCGQKAGTGEQPVAAGDAPADGQVVAEAAKPAAPSPLPTPAVPQPAEAGAPGKTAPPAQEKPQPGGTPGGGRATAGPSAGGGQPLWKKAIGGSKSDSAYLKLPADGGAWPWKFAAAPAEQPAKPVWFNGYGTAETRTTGVVVSPSAGRAVAVLTKTTPTQFTNHLIWCDLSTGQTTGQWSLDGDCVPLDIHPDGRQVLLRRERARSGDMMGARIELWTLAAGQAPKIQRWFVDPDHSPAQTTLTWGGFVGGNRVATITAAGRFEVWAADTLARVGWFDAVPCVPAVSPDGTAVAVQVSTGVALYSATTGTIVGTRGVPEIPTYTIFAFRPNAGALACVGEGRVVTLDLESGATGTTRMTDLHPYAAGRQPEIGWADSRHVFAHDTLYEIGVALPVWKYSRAVWAKPVGRQVWALVPPRNERDLVLTAFDLPHPTAKQVDPNAESRPGVFTLKPGDAIKIDVAGVEPPRRDETYAALEKLVRVIGYRPAKTAAVSLVATVDLDGPTRRYAANDLQDRGLPSIMTYKERHARLKLIKGDAILWEDAATTRPGSDDPDSSTRSTGNPDYRLYSRAALPPFIRGLADLPTTAESYLTPRGRIVTPDAWKKDTSPMGPS</sequence>
<dbReference type="SUPFAM" id="SSF50969">
    <property type="entry name" value="YVTN repeat-like/Quinoprotein amine dehydrogenase"/>
    <property type="match status" value="1"/>
</dbReference>
<dbReference type="OrthoDB" id="291762at2"/>
<evidence type="ECO:0000256" key="1">
    <source>
        <dbReference type="SAM" id="MobiDB-lite"/>
    </source>
</evidence>
<dbReference type="PROSITE" id="PS51257">
    <property type="entry name" value="PROKAR_LIPOPROTEIN"/>
    <property type="match status" value="1"/>
</dbReference>
<dbReference type="Gene3D" id="2.130.10.10">
    <property type="entry name" value="YVTN repeat-like/Quinoprotein amine dehydrogenase"/>
    <property type="match status" value="1"/>
</dbReference>
<dbReference type="AlphaFoldDB" id="A0A225DHD0"/>
<evidence type="ECO:0000313" key="4">
    <source>
        <dbReference type="Proteomes" id="UP000214646"/>
    </source>
</evidence>
<keyword evidence="2" id="KW-0732">Signal</keyword>
<feature type="chain" id="PRO_5012714047" evidence="2">
    <location>
        <begin position="26"/>
        <end position="634"/>
    </location>
</feature>
<dbReference type="Proteomes" id="UP000214646">
    <property type="component" value="Unassembled WGS sequence"/>
</dbReference>
<dbReference type="RefSeq" id="WP_088255862.1">
    <property type="nucleotide sequence ID" value="NZ_NIDE01000007.1"/>
</dbReference>
<dbReference type="EMBL" id="NIDE01000007">
    <property type="protein sequence ID" value="OWK40901.1"/>
    <property type="molecule type" value="Genomic_DNA"/>
</dbReference>
<organism evidence="3 4">
    <name type="scientific">Fimbriiglobus ruber</name>
    <dbReference type="NCBI Taxonomy" id="1908690"/>
    <lineage>
        <taxon>Bacteria</taxon>
        <taxon>Pseudomonadati</taxon>
        <taxon>Planctomycetota</taxon>
        <taxon>Planctomycetia</taxon>
        <taxon>Gemmatales</taxon>
        <taxon>Gemmataceae</taxon>
        <taxon>Fimbriiglobus</taxon>
    </lineage>
</organism>
<comment type="caution">
    <text evidence="3">The sequence shown here is derived from an EMBL/GenBank/DDBJ whole genome shotgun (WGS) entry which is preliminary data.</text>
</comment>
<accession>A0A225DHD0</accession>
<proteinExistence type="predicted"/>
<feature type="region of interest" description="Disordered" evidence="1">
    <location>
        <begin position="565"/>
        <end position="587"/>
    </location>
</feature>
<dbReference type="InterPro" id="IPR015943">
    <property type="entry name" value="WD40/YVTN_repeat-like_dom_sf"/>
</dbReference>
<evidence type="ECO:0000256" key="2">
    <source>
        <dbReference type="SAM" id="SignalP"/>
    </source>
</evidence>
<feature type="compositionally biased region" description="Pro residues" evidence="1">
    <location>
        <begin position="53"/>
        <end position="63"/>
    </location>
</feature>
<reference evidence="4" key="1">
    <citation type="submission" date="2017-06" db="EMBL/GenBank/DDBJ databases">
        <title>Genome analysis of Fimbriiglobus ruber SP5, the first member of the order Planctomycetales with confirmed chitinolytic capability.</title>
        <authorList>
            <person name="Ravin N.V."/>
            <person name="Rakitin A.L."/>
            <person name="Ivanova A.A."/>
            <person name="Beletsky A.V."/>
            <person name="Kulichevskaya I.S."/>
            <person name="Mardanov A.V."/>
            <person name="Dedysh S.N."/>
        </authorList>
    </citation>
    <scope>NUCLEOTIDE SEQUENCE [LARGE SCALE GENOMIC DNA]</scope>
    <source>
        <strain evidence="4">SP5</strain>
    </source>
</reference>
<protein>
    <submittedName>
        <fullName evidence="3">Uncharacterized protein</fullName>
    </submittedName>
</protein>
<feature type="signal peptide" evidence="2">
    <location>
        <begin position="1"/>
        <end position="25"/>
    </location>
</feature>
<feature type="compositionally biased region" description="Gly residues" evidence="1">
    <location>
        <begin position="86"/>
        <end position="103"/>
    </location>
</feature>
<keyword evidence="4" id="KW-1185">Reference proteome</keyword>
<feature type="region of interest" description="Disordered" evidence="1">
    <location>
        <begin position="25"/>
        <end position="108"/>
    </location>
</feature>
<name>A0A225DHD0_9BACT</name>
<dbReference type="InterPro" id="IPR011044">
    <property type="entry name" value="Quino_amine_DH_bsu"/>
</dbReference>
<gene>
    <name evidence="3" type="ORF">FRUB_04793</name>
</gene>
<evidence type="ECO:0000313" key="3">
    <source>
        <dbReference type="EMBL" id="OWK40901.1"/>
    </source>
</evidence>